<feature type="region of interest" description="Disordered" evidence="1">
    <location>
        <begin position="82"/>
        <end position="118"/>
    </location>
</feature>
<dbReference type="InterPro" id="IPR007481">
    <property type="entry name" value="SspB"/>
</dbReference>
<evidence type="ECO:0000313" key="3">
    <source>
        <dbReference type="Proteomes" id="UP000644441"/>
    </source>
</evidence>
<dbReference type="SUPFAM" id="SSF101738">
    <property type="entry name" value="SspB-like"/>
    <property type="match status" value="1"/>
</dbReference>
<comment type="caution">
    <text evidence="2">The sequence shown here is derived from an EMBL/GenBank/DDBJ whole genome shotgun (WGS) entry which is preliminary data.</text>
</comment>
<dbReference type="EMBL" id="ARXR01000003">
    <property type="protein sequence ID" value="MBF5051981.1"/>
    <property type="molecule type" value="Genomic_DNA"/>
</dbReference>
<gene>
    <name evidence="2" type="ORF">ISO4_00583</name>
</gene>
<dbReference type="InterPro" id="IPR036760">
    <property type="entry name" value="SspB-like_sf"/>
</dbReference>
<name>A0ABS0AEQ9_9GAMM</name>
<dbReference type="Proteomes" id="UP000644441">
    <property type="component" value="Unassembled WGS sequence"/>
</dbReference>
<evidence type="ECO:0000313" key="2">
    <source>
        <dbReference type="EMBL" id="MBF5051981.1"/>
    </source>
</evidence>
<protein>
    <submittedName>
        <fullName evidence="2">Stringent starvation protein B</fullName>
    </submittedName>
</protein>
<dbReference type="NCBIfam" id="NF008769">
    <property type="entry name" value="PRK11798.2-5"/>
    <property type="match status" value="1"/>
</dbReference>
<dbReference type="Pfam" id="PF04386">
    <property type="entry name" value="SspB"/>
    <property type="match status" value="1"/>
</dbReference>
<sequence length="118" mass="12819">MHEWICDNGLTTHLAVDAHFPGAEVPQEFVQDGQIVLNIAPRAVTNFEASNQEITFSARFGGVPRTVRVPVEAVMAVFARENGQGMAFEPEDPPPQPSPTDPSDDDKPSKGSHLKVVK</sequence>
<reference evidence="2 3" key="1">
    <citation type="submission" date="2012-09" db="EMBL/GenBank/DDBJ databases">
        <title>Genome Sequence of alkane-degrading Bacterium Alcanivorax venustensis ISO4.</title>
        <authorList>
            <person name="Lai Q."/>
            <person name="Shao Z."/>
        </authorList>
    </citation>
    <scope>NUCLEOTIDE SEQUENCE [LARGE SCALE GENOMIC DNA]</scope>
    <source>
        <strain evidence="2 3">ISO4</strain>
    </source>
</reference>
<keyword evidence="3" id="KW-1185">Reference proteome</keyword>
<dbReference type="PIRSF" id="PIRSF005276">
    <property type="entry name" value="SspB"/>
    <property type="match status" value="1"/>
</dbReference>
<organism evidence="2 3">
    <name type="scientific">Alloalcanivorax venustensis ISO4</name>
    <dbReference type="NCBI Taxonomy" id="1177184"/>
    <lineage>
        <taxon>Bacteria</taxon>
        <taxon>Pseudomonadati</taxon>
        <taxon>Pseudomonadota</taxon>
        <taxon>Gammaproteobacteria</taxon>
        <taxon>Oceanospirillales</taxon>
        <taxon>Alcanivoracaceae</taxon>
        <taxon>Alloalcanivorax</taxon>
    </lineage>
</organism>
<proteinExistence type="predicted"/>
<dbReference type="Gene3D" id="2.30.30.220">
    <property type="entry name" value="SspB-like"/>
    <property type="match status" value="1"/>
</dbReference>
<accession>A0ABS0AEQ9</accession>
<evidence type="ECO:0000256" key="1">
    <source>
        <dbReference type="SAM" id="MobiDB-lite"/>
    </source>
</evidence>
<dbReference type="PANTHER" id="PTHR37486">
    <property type="entry name" value="STRINGENT STARVATION PROTEIN B"/>
    <property type="match status" value="1"/>
</dbReference>
<dbReference type="PANTHER" id="PTHR37486:SF1">
    <property type="entry name" value="STRINGENT STARVATION PROTEIN B"/>
    <property type="match status" value="1"/>
</dbReference>